<protein>
    <submittedName>
        <fullName evidence="1">Uncharacterized protein</fullName>
    </submittedName>
</protein>
<dbReference type="AlphaFoldDB" id="A0A225WX54"/>
<gene>
    <name evidence="1" type="ORF">PHMEG_0003810</name>
</gene>
<evidence type="ECO:0000313" key="2">
    <source>
        <dbReference type="Proteomes" id="UP000198211"/>
    </source>
</evidence>
<reference evidence="2" key="1">
    <citation type="submission" date="2017-03" db="EMBL/GenBank/DDBJ databases">
        <title>Phytopthora megakarya and P. palmivora, two closely related causual agents of cacao black pod achieved similar genome size and gene model numbers by different mechanisms.</title>
        <authorList>
            <person name="Ali S."/>
            <person name="Shao J."/>
            <person name="Larry D.J."/>
            <person name="Kronmiller B."/>
            <person name="Shen D."/>
            <person name="Strem M.D."/>
            <person name="Melnick R.L."/>
            <person name="Guiltinan M.J."/>
            <person name="Tyler B.M."/>
            <person name="Meinhardt L.W."/>
            <person name="Bailey B.A."/>
        </authorList>
    </citation>
    <scope>NUCLEOTIDE SEQUENCE [LARGE SCALE GENOMIC DNA]</scope>
    <source>
        <strain evidence="2">zdho120</strain>
    </source>
</reference>
<dbReference type="EMBL" id="NBNE01000206">
    <property type="protein sequence ID" value="OWZ21618.1"/>
    <property type="molecule type" value="Genomic_DNA"/>
</dbReference>
<sequence>MERPLELNELHPEWNTEKADGFQARSPRRWIHDVCDPEAPPEDFPGRRKCLVCDLDVGDAKAIALGPRSIAPHVVVKVYEFLKTLLENNLIEHSEYQWAYQS</sequence>
<dbReference type="Proteomes" id="UP000198211">
    <property type="component" value="Unassembled WGS sequence"/>
</dbReference>
<comment type="caution">
    <text evidence="1">The sequence shown here is derived from an EMBL/GenBank/DDBJ whole genome shotgun (WGS) entry which is preliminary data.</text>
</comment>
<keyword evidence="2" id="KW-1185">Reference proteome</keyword>
<accession>A0A225WX54</accession>
<name>A0A225WX54_9STRA</name>
<proteinExistence type="predicted"/>
<organism evidence="1 2">
    <name type="scientific">Phytophthora megakarya</name>
    <dbReference type="NCBI Taxonomy" id="4795"/>
    <lineage>
        <taxon>Eukaryota</taxon>
        <taxon>Sar</taxon>
        <taxon>Stramenopiles</taxon>
        <taxon>Oomycota</taxon>
        <taxon>Peronosporomycetes</taxon>
        <taxon>Peronosporales</taxon>
        <taxon>Peronosporaceae</taxon>
        <taxon>Phytophthora</taxon>
    </lineage>
</organism>
<evidence type="ECO:0000313" key="1">
    <source>
        <dbReference type="EMBL" id="OWZ21618.1"/>
    </source>
</evidence>